<evidence type="ECO:0000313" key="5">
    <source>
        <dbReference type="Proteomes" id="UP000085678"/>
    </source>
</evidence>
<dbReference type="KEGG" id="lak:106156076"/>
<dbReference type="PROSITE" id="PS00018">
    <property type="entry name" value="EF_HAND_1"/>
    <property type="match status" value="2"/>
</dbReference>
<keyword evidence="1" id="KW-0479">Metal-binding</keyword>
<dbReference type="RefSeq" id="XP_013386651.1">
    <property type="nucleotide sequence ID" value="XM_013531197.1"/>
</dbReference>
<dbReference type="GeneID" id="106156076"/>
<dbReference type="InParanoid" id="A0A1S3HMD6"/>
<reference evidence="6" key="1">
    <citation type="submission" date="2025-08" db="UniProtKB">
        <authorList>
            <consortium name="RefSeq"/>
        </authorList>
    </citation>
    <scope>IDENTIFICATION</scope>
    <source>
        <tissue evidence="6">Gonads</tissue>
    </source>
</reference>
<evidence type="ECO:0000256" key="1">
    <source>
        <dbReference type="ARBA" id="ARBA00022723"/>
    </source>
</evidence>
<keyword evidence="5" id="KW-1185">Reference proteome</keyword>
<name>A0A1S3HMD6_LINAN</name>
<feature type="domain" description="EF-hand" evidence="4">
    <location>
        <begin position="1"/>
        <end position="31"/>
    </location>
</feature>
<proteinExistence type="predicted"/>
<evidence type="ECO:0000256" key="3">
    <source>
        <dbReference type="ARBA" id="ARBA00022837"/>
    </source>
</evidence>
<dbReference type="Proteomes" id="UP000085678">
    <property type="component" value="Unplaced"/>
</dbReference>
<dbReference type="OrthoDB" id="6229588at2759"/>
<dbReference type="InterPro" id="IPR011992">
    <property type="entry name" value="EF-hand-dom_pair"/>
</dbReference>
<dbReference type="PROSITE" id="PS50222">
    <property type="entry name" value="EF_HAND_2"/>
    <property type="match status" value="3"/>
</dbReference>
<dbReference type="STRING" id="7574.A0A1S3HMD6"/>
<dbReference type="Gene3D" id="1.10.238.10">
    <property type="entry name" value="EF-hand"/>
    <property type="match status" value="1"/>
</dbReference>
<dbReference type="SUPFAM" id="SSF47473">
    <property type="entry name" value="EF-hand"/>
    <property type="match status" value="1"/>
</dbReference>
<feature type="domain" description="EF-hand" evidence="4">
    <location>
        <begin position="123"/>
        <end position="149"/>
    </location>
</feature>
<dbReference type="AlphaFoldDB" id="A0A1S3HMD6"/>
<sequence length="164" mass="18622">MRSFYALFDKDGDGMVYRTEFVGGTVKTMKQHLKAEKVELLESLLSKAWELFWGGESTCNLDTMIHHYGRCFTEPHFHELLRQVGSLFFEAVDADNDGLVTIEEFATYLRCYGVHPLSVPPSFQALDTNHDGLISRDEFVNAACEFFTKTCDTPAKLFFGPFLG</sequence>
<feature type="domain" description="EF-hand" evidence="4">
    <location>
        <begin position="88"/>
        <end position="115"/>
    </location>
</feature>
<dbReference type="InterPro" id="IPR002048">
    <property type="entry name" value="EF_hand_dom"/>
</dbReference>
<protein>
    <submittedName>
        <fullName evidence="6">Sarcoplasmic calcium-binding protein</fullName>
    </submittedName>
</protein>
<dbReference type="InterPro" id="IPR018247">
    <property type="entry name" value="EF_Hand_1_Ca_BS"/>
</dbReference>
<evidence type="ECO:0000256" key="2">
    <source>
        <dbReference type="ARBA" id="ARBA00022737"/>
    </source>
</evidence>
<dbReference type="PANTHER" id="PTHR45942">
    <property type="entry name" value="PROTEIN PHOSPATASE 3 REGULATORY SUBUNIT B ALPHA ISOFORM TYPE 1"/>
    <property type="match status" value="1"/>
</dbReference>
<evidence type="ECO:0000259" key="4">
    <source>
        <dbReference type="PROSITE" id="PS50222"/>
    </source>
</evidence>
<organism evidence="5 6">
    <name type="scientific">Lingula anatina</name>
    <name type="common">Brachiopod</name>
    <name type="synonym">Lingula unguis</name>
    <dbReference type="NCBI Taxonomy" id="7574"/>
    <lineage>
        <taxon>Eukaryota</taxon>
        <taxon>Metazoa</taxon>
        <taxon>Spiralia</taxon>
        <taxon>Lophotrochozoa</taxon>
        <taxon>Brachiopoda</taxon>
        <taxon>Linguliformea</taxon>
        <taxon>Lingulata</taxon>
        <taxon>Lingulida</taxon>
        <taxon>Linguloidea</taxon>
        <taxon>Lingulidae</taxon>
        <taxon>Lingula</taxon>
    </lineage>
</organism>
<gene>
    <name evidence="6" type="primary">LOC106156076</name>
</gene>
<dbReference type="Pfam" id="PF13499">
    <property type="entry name" value="EF-hand_7"/>
    <property type="match status" value="1"/>
</dbReference>
<keyword evidence="3" id="KW-0106">Calcium</keyword>
<dbReference type="GO" id="GO:0005509">
    <property type="term" value="F:calcium ion binding"/>
    <property type="evidence" value="ECO:0007669"/>
    <property type="project" value="InterPro"/>
</dbReference>
<keyword evidence="2" id="KW-0677">Repeat</keyword>
<accession>A0A1S3HMD6</accession>
<evidence type="ECO:0000313" key="6">
    <source>
        <dbReference type="RefSeq" id="XP_013386651.1"/>
    </source>
</evidence>